<dbReference type="OrthoDB" id="3633836at2"/>
<organism evidence="2 3">
    <name type="scientific">Stackebrandtia nassauensis (strain DSM 44728 / CIP 108903 / NRRL B-16338 / NBRC 102104 / LLR-40K-21)</name>
    <dbReference type="NCBI Taxonomy" id="446470"/>
    <lineage>
        <taxon>Bacteria</taxon>
        <taxon>Bacillati</taxon>
        <taxon>Actinomycetota</taxon>
        <taxon>Actinomycetes</taxon>
        <taxon>Glycomycetales</taxon>
        <taxon>Glycomycetaceae</taxon>
        <taxon>Stackebrandtia</taxon>
    </lineage>
</organism>
<dbReference type="AlphaFoldDB" id="D3Q7T7"/>
<keyword evidence="1" id="KW-0472">Membrane</keyword>
<feature type="transmembrane region" description="Helical" evidence="1">
    <location>
        <begin position="118"/>
        <end position="138"/>
    </location>
</feature>
<evidence type="ECO:0000313" key="3">
    <source>
        <dbReference type="Proteomes" id="UP000000844"/>
    </source>
</evidence>
<evidence type="ECO:0000256" key="1">
    <source>
        <dbReference type="SAM" id="Phobius"/>
    </source>
</evidence>
<accession>D3Q7T7</accession>
<feature type="transmembrane region" description="Helical" evidence="1">
    <location>
        <begin position="12"/>
        <end position="35"/>
    </location>
</feature>
<proteinExistence type="predicted"/>
<feature type="transmembrane region" description="Helical" evidence="1">
    <location>
        <begin position="77"/>
        <end position="98"/>
    </location>
</feature>
<sequence>MELRANAVAARIAGVLALVTGCAIGWFALQDIFYLDAGMTGGLTSMVLVNVLGGAVGAGTLLVAAGFTFARRIAGAWTLFGLCLFYAVANTVLAPVLWGVSIGEQLEWIFGFDKANGIAVGVATIFAILTAGAAGIAASMKSVSSQGETARR</sequence>
<dbReference type="KEGG" id="sna:Snas_4788"/>
<dbReference type="HOGENOM" id="CLU_1764160_0_0_11"/>
<dbReference type="eggNOG" id="ENOG50346Q8">
    <property type="taxonomic scope" value="Bacteria"/>
</dbReference>
<reference evidence="2 3" key="1">
    <citation type="journal article" date="2009" name="Stand. Genomic Sci.">
        <title>Complete genome sequence of Stackebrandtia nassauensis type strain (LLR-40K-21).</title>
        <authorList>
            <person name="Munk C."/>
            <person name="Lapidus A."/>
            <person name="Copeland A."/>
            <person name="Jando M."/>
            <person name="Mayilraj S."/>
            <person name="Glavina Del Rio T."/>
            <person name="Nolan M."/>
            <person name="Chen F."/>
            <person name="Lucas S."/>
            <person name="Tice H."/>
            <person name="Cheng J.F."/>
            <person name="Han C."/>
            <person name="Detter J.C."/>
            <person name="Bruce D."/>
            <person name="Goodwin L."/>
            <person name="Chain P."/>
            <person name="Pitluck S."/>
            <person name="Goker M."/>
            <person name="Ovchinikova G."/>
            <person name="Pati A."/>
            <person name="Ivanova N."/>
            <person name="Mavromatis K."/>
            <person name="Chen A."/>
            <person name="Palaniappan K."/>
            <person name="Land M."/>
            <person name="Hauser L."/>
            <person name="Chang Y.J."/>
            <person name="Jeffries C.D."/>
            <person name="Bristow J."/>
            <person name="Eisen J.A."/>
            <person name="Markowitz V."/>
            <person name="Hugenholtz P."/>
            <person name="Kyrpides N.C."/>
            <person name="Klenk H.P."/>
        </authorList>
    </citation>
    <scope>NUCLEOTIDE SEQUENCE [LARGE SCALE GENOMIC DNA]</scope>
    <source>
        <strain evidence="3">DSM 44728 / CIP 108903 / NRRL B-16338 / NBRC 102104 / LLR-40K-21</strain>
    </source>
</reference>
<evidence type="ECO:0000313" key="2">
    <source>
        <dbReference type="EMBL" id="ADD44429.1"/>
    </source>
</evidence>
<dbReference type="PROSITE" id="PS51257">
    <property type="entry name" value="PROKAR_LIPOPROTEIN"/>
    <property type="match status" value="1"/>
</dbReference>
<feature type="transmembrane region" description="Helical" evidence="1">
    <location>
        <begin position="47"/>
        <end position="70"/>
    </location>
</feature>
<keyword evidence="1" id="KW-1133">Transmembrane helix</keyword>
<dbReference type="Proteomes" id="UP000000844">
    <property type="component" value="Chromosome"/>
</dbReference>
<gene>
    <name evidence="2" type="ordered locus">Snas_4788</name>
</gene>
<name>D3Q7T7_STANL</name>
<dbReference type="EMBL" id="CP001778">
    <property type="protein sequence ID" value="ADD44429.1"/>
    <property type="molecule type" value="Genomic_DNA"/>
</dbReference>
<keyword evidence="3" id="KW-1185">Reference proteome</keyword>
<protein>
    <submittedName>
        <fullName evidence="2">Uncharacterized protein</fullName>
    </submittedName>
</protein>
<dbReference type="RefSeq" id="WP_013020000.1">
    <property type="nucleotide sequence ID" value="NC_013947.1"/>
</dbReference>
<keyword evidence="1" id="KW-0812">Transmembrane</keyword>